<dbReference type="GO" id="GO:0003677">
    <property type="term" value="F:DNA binding"/>
    <property type="evidence" value="ECO:0007669"/>
    <property type="project" value="UniProtKB-KW"/>
</dbReference>
<dbReference type="EMBL" id="UOGK01000008">
    <property type="protein sequence ID" value="VAX35768.1"/>
    <property type="molecule type" value="Genomic_DNA"/>
</dbReference>
<proteinExistence type="inferred from homology"/>
<evidence type="ECO:0000256" key="1">
    <source>
        <dbReference type="ARBA" id="ARBA00010641"/>
    </source>
</evidence>
<dbReference type="InterPro" id="IPR036388">
    <property type="entry name" value="WH-like_DNA-bd_sf"/>
</dbReference>
<evidence type="ECO:0000259" key="6">
    <source>
        <dbReference type="Pfam" id="PF04542"/>
    </source>
</evidence>
<keyword evidence="5" id="KW-0804">Transcription</keyword>
<dbReference type="InterPro" id="IPR013325">
    <property type="entry name" value="RNA_pol_sigma_r2"/>
</dbReference>
<protein>
    <recommendedName>
        <fullName evidence="6">RNA polymerase sigma-70 region 2 domain-containing protein</fullName>
    </recommendedName>
</protein>
<name>A0A3B1DID9_9ZZZZ</name>
<organism evidence="7">
    <name type="scientific">hydrothermal vent metagenome</name>
    <dbReference type="NCBI Taxonomy" id="652676"/>
    <lineage>
        <taxon>unclassified sequences</taxon>
        <taxon>metagenomes</taxon>
        <taxon>ecological metagenomes</taxon>
    </lineage>
</organism>
<dbReference type="GO" id="GO:0016987">
    <property type="term" value="F:sigma factor activity"/>
    <property type="evidence" value="ECO:0007669"/>
    <property type="project" value="UniProtKB-KW"/>
</dbReference>
<dbReference type="PANTHER" id="PTHR43133">
    <property type="entry name" value="RNA POLYMERASE ECF-TYPE SIGMA FACTO"/>
    <property type="match status" value="1"/>
</dbReference>
<evidence type="ECO:0000256" key="4">
    <source>
        <dbReference type="ARBA" id="ARBA00023125"/>
    </source>
</evidence>
<dbReference type="InterPro" id="IPR039425">
    <property type="entry name" value="RNA_pol_sigma-70-like"/>
</dbReference>
<evidence type="ECO:0000256" key="3">
    <source>
        <dbReference type="ARBA" id="ARBA00023082"/>
    </source>
</evidence>
<accession>A0A3B1DID9</accession>
<dbReference type="Pfam" id="PF04542">
    <property type="entry name" value="Sigma70_r2"/>
    <property type="match status" value="1"/>
</dbReference>
<dbReference type="PANTHER" id="PTHR43133:SF8">
    <property type="entry name" value="RNA POLYMERASE SIGMA FACTOR HI_1459-RELATED"/>
    <property type="match status" value="1"/>
</dbReference>
<reference evidence="7" key="1">
    <citation type="submission" date="2018-06" db="EMBL/GenBank/DDBJ databases">
        <authorList>
            <person name="Zhirakovskaya E."/>
        </authorList>
    </citation>
    <scope>NUCLEOTIDE SEQUENCE</scope>
</reference>
<evidence type="ECO:0000256" key="2">
    <source>
        <dbReference type="ARBA" id="ARBA00023015"/>
    </source>
</evidence>
<keyword evidence="3" id="KW-0731">Sigma factor</keyword>
<evidence type="ECO:0000313" key="7">
    <source>
        <dbReference type="EMBL" id="VAX35768.1"/>
    </source>
</evidence>
<dbReference type="InterPro" id="IPR014284">
    <property type="entry name" value="RNA_pol_sigma-70_dom"/>
</dbReference>
<feature type="domain" description="RNA polymerase sigma-70 region 2" evidence="6">
    <location>
        <begin position="22"/>
        <end position="90"/>
    </location>
</feature>
<dbReference type="Gene3D" id="1.10.10.10">
    <property type="entry name" value="Winged helix-like DNA-binding domain superfamily/Winged helix DNA-binding domain"/>
    <property type="match status" value="1"/>
</dbReference>
<dbReference type="InterPro" id="IPR007627">
    <property type="entry name" value="RNA_pol_sigma70_r2"/>
</dbReference>
<dbReference type="SUPFAM" id="SSF88659">
    <property type="entry name" value="Sigma3 and sigma4 domains of RNA polymerase sigma factors"/>
    <property type="match status" value="1"/>
</dbReference>
<gene>
    <name evidence="7" type="ORF">MNBD_PLANCTO03-1691</name>
</gene>
<dbReference type="GO" id="GO:0006352">
    <property type="term" value="P:DNA-templated transcription initiation"/>
    <property type="evidence" value="ECO:0007669"/>
    <property type="project" value="InterPro"/>
</dbReference>
<dbReference type="InterPro" id="IPR013324">
    <property type="entry name" value="RNA_pol_sigma_r3/r4-like"/>
</dbReference>
<dbReference type="AlphaFoldDB" id="A0A3B1DID9"/>
<keyword evidence="4" id="KW-0238">DNA-binding</keyword>
<evidence type="ECO:0000256" key="5">
    <source>
        <dbReference type="ARBA" id="ARBA00023163"/>
    </source>
</evidence>
<dbReference type="SUPFAM" id="SSF88946">
    <property type="entry name" value="Sigma2 domain of RNA polymerase sigma factors"/>
    <property type="match status" value="1"/>
</dbReference>
<dbReference type="Gene3D" id="1.10.1740.10">
    <property type="match status" value="1"/>
</dbReference>
<comment type="similarity">
    <text evidence="1">Belongs to the sigma-70 factor family. ECF subfamily.</text>
</comment>
<keyword evidence="2" id="KW-0805">Transcription regulation</keyword>
<sequence length="246" mass="27476">MTTSFVARLRANDQAAWFELWQTFGPVVRAQLMKWGNGRIGAETVRDLSQETMAALSNSIDRYDPSRGARFSTWLLAIAKHVLGDEIDRRMAAKRGKGRRAASLEEAWMTSAKGLGVDEAYEAAVFRAKVEAAIRKVERESDFTDFEIFRMRVFEAQSGKEVAVAVGVSEPTVSRRLAKVRTLLRSRVAESVATFSFTPEELAEGERNGLVQSPNKADDALFDEAVGDIFRRQMELRATGDSEGRY</sequence>
<dbReference type="NCBIfam" id="TIGR02937">
    <property type="entry name" value="sigma70-ECF"/>
    <property type="match status" value="1"/>
</dbReference>